<evidence type="ECO:0000256" key="3">
    <source>
        <dbReference type="ARBA" id="ARBA00022898"/>
    </source>
</evidence>
<keyword evidence="2" id="KW-0378">Hydrolase</keyword>
<sequence length="424" mass="44332">MSDGTARSGWEADAATLDGADPLAAYRERFVVADDRLVYLDGNSLGRLPHRALNLVAEVVRDQWGGRLVRHWNEGWREVTGRIGDKIGRLVGATPGEVVLADSTTVCLYKAAVAALRARPGRGVVVTDDANFPSDIQALRAAAATVGGGHTVVVVPGDGVDGPVDAVADALDDTVALVSLSHVAYRSGWCWDLSATTTAAHAAGALVLWDLSHSVGVVPIDLGAAEVDLAVGCTYKYLNGGPGAPAFVYVPHDRPELVNPVVGWQGSDDPFRFDPDAGPAPGVAGFVTGTPPIVSAALVEPGVDLVLEAGVDAIRAKSEALTQRFVALADGELASLGFNLATPRDPARRGSHVSLSHPDARAVGQALIHEQDTIGDFRPPDMLRYGFAPLYNTYTEVDAAVQRTAAVVTDGGADRWRGVVPVVP</sequence>
<dbReference type="GO" id="GO:0019441">
    <property type="term" value="P:L-tryptophan catabolic process to kynurenine"/>
    <property type="evidence" value="ECO:0007669"/>
    <property type="project" value="TreeGrafter"/>
</dbReference>
<organism evidence="4">
    <name type="scientific">marine metagenome</name>
    <dbReference type="NCBI Taxonomy" id="408172"/>
    <lineage>
        <taxon>unclassified sequences</taxon>
        <taxon>metagenomes</taxon>
        <taxon>ecological metagenomes</taxon>
    </lineage>
</organism>
<dbReference type="GO" id="GO:0030429">
    <property type="term" value="F:kynureninase activity"/>
    <property type="evidence" value="ECO:0007669"/>
    <property type="project" value="InterPro"/>
</dbReference>
<keyword evidence="1" id="KW-0662">Pyridine nucleotide biosynthesis</keyword>
<evidence type="ECO:0000256" key="2">
    <source>
        <dbReference type="ARBA" id="ARBA00022801"/>
    </source>
</evidence>
<name>A0A381REU1_9ZZZZ</name>
<dbReference type="InterPro" id="IPR015421">
    <property type="entry name" value="PyrdxlP-dep_Trfase_major"/>
</dbReference>
<dbReference type="EMBL" id="UINC01001838">
    <property type="protein sequence ID" value="SUZ89754.1"/>
    <property type="molecule type" value="Genomic_DNA"/>
</dbReference>
<keyword evidence="3" id="KW-0663">Pyridoxal phosphate</keyword>
<dbReference type="PIRSF" id="PIRSF038800">
    <property type="entry name" value="KYNU"/>
    <property type="match status" value="1"/>
</dbReference>
<dbReference type="InterPro" id="IPR010111">
    <property type="entry name" value="Kynureninase"/>
</dbReference>
<proteinExistence type="predicted"/>
<evidence type="ECO:0000313" key="4">
    <source>
        <dbReference type="EMBL" id="SUZ89754.1"/>
    </source>
</evidence>
<dbReference type="AlphaFoldDB" id="A0A381REU1"/>
<dbReference type="PANTHER" id="PTHR14084:SF0">
    <property type="entry name" value="KYNURENINASE"/>
    <property type="match status" value="1"/>
</dbReference>
<evidence type="ECO:0000256" key="1">
    <source>
        <dbReference type="ARBA" id="ARBA00022642"/>
    </source>
</evidence>
<dbReference type="SUPFAM" id="SSF53383">
    <property type="entry name" value="PLP-dependent transferases"/>
    <property type="match status" value="1"/>
</dbReference>
<dbReference type="GO" id="GO:0043420">
    <property type="term" value="P:anthranilate metabolic process"/>
    <property type="evidence" value="ECO:0007669"/>
    <property type="project" value="TreeGrafter"/>
</dbReference>
<dbReference type="GO" id="GO:0005737">
    <property type="term" value="C:cytoplasm"/>
    <property type="evidence" value="ECO:0007669"/>
    <property type="project" value="InterPro"/>
</dbReference>
<dbReference type="GO" id="GO:0030170">
    <property type="term" value="F:pyridoxal phosphate binding"/>
    <property type="evidence" value="ECO:0007669"/>
    <property type="project" value="InterPro"/>
</dbReference>
<dbReference type="GO" id="GO:0009435">
    <property type="term" value="P:NAD+ biosynthetic process"/>
    <property type="evidence" value="ECO:0007669"/>
    <property type="project" value="InterPro"/>
</dbReference>
<dbReference type="Gene3D" id="3.40.640.10">
    <property type="entry name" value="Type I PLP-dependent aspartate aminotransferase-like (Major domain)"/>
    <property type="match status" value="1"/>
</dbReference>
<dbReference type="Pfam" id="PF22580">
    <property type="entry name" value="KYNU_C"/>
    <property type="match status" value="1"/>
</dbReference>
<dbReference type="InterPro" id="IPR015424">
    <property type="entry name" value="PyrdxlP-dep_Trfase"/>
</dbReference>
<accession>A0A381REU1</accession>
<reference evidence="4" key="1">
    <citation type="submission" date="2018-05" db="EMBL/GenBank/DDBJ databases">
        <authorList>
            <person name="Lanie J.A."/>
            <person name="Ng W.-L."/>
            <person name="Kazmierczak K.M."/>
            <person name="Andrzejewski T.M."/>
            <person name="Davidsen T.M."/>
            <person name="Wayne K.J."/>
            <person name="Tettelin H."/>
            <person name="Glass J.I."/>
            <person name="Rusch D."/>
            <person name="Podicherti R."/>
            <person name="Tsui H.-C.T."/>
            <person name="Winkler M.E."/>
        </authorList>
    </citation>
    <scope>NUCLEOTIDE SEQUENCE</scope>
</reference>
<dbReference type="PANTHER" id="PTHR14084">
    <property type="entry name" value="KYNURENINASE"/>
    <property type="match status" value="1"/>
</dbReference>
<dbReference type="Gene3D" id="3.90.1150.10">
    <property type="entry name" value="Aspartate Aminotransferase, domain 1"/>
    <property type="match status" value="1"/>
</dbReference>
<protein>
    <submittedName>
        <fullName evidence="4">Uncharacterized protein</fullName>
    </submittedName>
</protein>
<dbReference type="NCBIfam" id="TIGR01814">
    <property type="entry name" value="kynureninase"/>
    <property type="match status" value="1"/>
</dbReference>
<dbReference type="InterPro" id="IPR015422">
    <property type="entry name" value="PyrdxlP-dep_Trfase_small"/>
</dbReference>
<gene>
    <name evidence="4" type="ORF">METZ01_LOCUS42608</name>
</gene>